<feature type="compositionally biased region" description="Polar residues" evidence="4">
    <location>
        <begin position="530"/>
        <end position="540"/>
    </location>
</feature>
<dbReference type="GO" id="GO:0000976">
    <property type="term" value="F:transcription cis-regulatory region binding"/>
    <property type="evidence" value="ECO:0007669"/>
    <property type="project" value="InterPro"/>
</dbReference>
<dbReference type="EMBL" id="CP118377">
    <property type="protein sequence ID" value="WFD43957.1"/>
    <property type="molecule type" value="Genomic_DNA"/>
</dbReference>
<organism evidence="6 7">
    <name type="scientific">Malassezia psittaci</name>
    <dbReference type="NCBI Taxonomy" id="1821823"/>
    <lineage>
        <taxon>Eukaryota</taxon>
        <taxon>Fungi</taxon>
        <taxon>Dikarya</taxon>
        <taxon>Basidiomycota</taxon>
        <taxon>Ustilaginomycotina</taxon>
        <taxon>Malasseziomycetes</taxon>
        <taxon>Malasseziales</taxon>
        <taxon>Malasseziaceae</taxon>
        <taxon>Malassezia</taxon>
    </lineage>
</organism>
<evidence type="ECO:0000256" key="1">
    <source>
        <dbReference type="ARBA" id="ARBA00004123"/>
    </source>
</evidence>
<dbReference type="Pfam" id="PF10297">
    <property type="entry name" value="Hap4_Hap_bind"/>
    <property type="match status" value="1"/>
</dbReference>
<feature type="compositionally biased region" description="Basic and acidic residues" evidence="4">
    <location>
        <begin position="499"/>
        <end position="508"/>
    </location>
</feature>
<evidence type="ECO:0000313" key="7">
    <source>
        <dbReference type="Proteomes" id="UP001214628"/>
    </source>
</evidence>
<evidence type="ECO:0000256" key="4">
    <source>
        <dbReference type="SAM" id="MobiDB-lite"/>
    </source>
</evidence>
<feature type="domain" description="BZIP" evidence="5">
    <location>
        <begin position="56"/>
        <end position="71"/>
    </location>
</feature>
<evidence type="ECO:0000256" key="2">
    <source>
        <dbReference type="ARBA" id="ARBA00023242"/>
    </source>
</evidence>
<gene>
    <name evidence="6" type="ORF">MPSI1_002622</name>
</gene>
<keyword evidence="7" id="KW-1185">Reference proteome</keyword>
<dbReference type="PANTHER" id="PTHR40621">
    <property type="entry name" value="TRANSCRIPTION FACTOR KAPC-RELATED"/>
    <property type="match status" value="1"/>
</dbReference>
<feature type="region of interest" description="Disordered" evidence="4">
    <location>
        <begin position="1"/>
        <end position="68"/>
    </location>
</feature>
<dbReference type="InterPro" id="IPR018287">
    <property type="entry name" value="Hap4_TF_heteromerisation"/>
</dbReference>
<sequence>MDVRGSISIASSPHHAAMPISPSPSPSDVVQPSKEWVLPARGKPGRKPAAEVPLTKRKAQNRASQRAFRERRQSYLTELEQKVKQYEAQEIDANIQMQRIALQCREEATQLRQKNEALTTRCEQLEQQVKLLKEQQAEVRLQYSSRGCLPPKHEYSSPTLRESGKMPPIASSSSSQHLSRCKQEISRAHSTASDTFSPIPTGLHDSNASSEAEDMNFDCGFCPDQGLCVCRGKAQLHLEEESSDAWTPSSSNKNTACLTKPSPSIPTSSSVANGVLSNALPLLRSETDRTRLWPTTSSLTSSLTDSTWKQPHTPLRPHVSRLNSWSAMPAAQPLHTTRTQPRSLKPAKRLWAVESLSAKVPATPVSTTHSATKTTNQSCTGDQRTCAACQQDPALAEFCSAVTRSVRVPTSTQRGAPRPVAAPSKSTHDKNTEDTRETIPDAFTRLRTHPNFDRWKSTNRLEMLAEVVSRDANDNEDSPDTYETKQPEVGSSMQNTPKKASDTPHHETYAGSPTPLSEKSGKSEGTSSSFDLPSNSQWLKSDSDSSSSNQPEPPNMEKQSSSSSAKLESSSTASSNSSPLRDSFSPVRRSASSTSSAMDTDLPPSKRAKNHRVYVRSDAVSEALGILDNPSVRNQPQEAQDSQNNRPCPCPWVNTSSRLPWPR</sequence>
<feature type="compositionally biased region" description="Polar residues" evidence="4">
    <location>
        <begin position="653"/>
        <end position="663"/>
    </location>
</feature>
<feature type="compositionally biased region" description="Polar residues" evidence="4">
    <location>
        <begin position="631"/>
        <end position="646"/>
    </location>
</feature>
<feature type="region of interest" description="Disordered" evidence="4">
    <location>
        <begin position="406"/>
        <end position="445"/>
    </location>
</feature>
<dbReference type="InterPro" id="IPR050936">
    <property type="entry name" value="AP-1-like"/>
</dbReference>
<feature type="compositionally biased region" description="Low complexity" evidence="4">
    <location>
        <begin position="1"/>
        <end position="20"/>
    </location>
</feature>
<dbReference type="GO" id="GO:0001228">
    <property type="term" value="F:DNA-binding transcription activator activity, RNA polymerase II-specific"/>
    <property type="evidence" value="ECO:0007669"/>
    <property type="project" value="TreeGrafter"/>
</dbReference>
<feature type="compositionally biased region" description="Basic and acidic residues" evidence="4">
    <location>
        <begin position="426"/>
        <end position="439"/>
    </location>
</feature>
<name>A0AAF0FG56_9BASI</name>
<keyword evidence="3" id="KW-0175">Coiled coil</keyword>
<protein>
    <recommendedName>
        <fullName evidence="5">BZIP domain-containing protein</fullName>
    </recommendedName>
</protein>
<feature type="compositionally biased region" description="Polar residues" evidence="4">
    <location>
        <begin position="489"/>
        <end position="498"/>
    </location>
</feature>
<feature type="region of interest" description="Disordered" evidence="4">
    <location>
        <begin position="469"/>
        <end position="663"/>
    </location>
</feature>
<dbReference type="Gene3D" id="1.20.5.170">
    <property type="match status" value="1"/>
</dbReference>
<dbReference type="PANTHER" id="PTHR40621:SF7">
    <property type="entry name" value="BZIP DOMAIN-CONTAINING PROTEIN"/>
    <property type="match status" value="1"/>
</dbReference>
<dbReference type="SUPFAM" id="SSF57959">
    <property type="entry name" value="Leucine zipper domain"/>
    <property type="match status" value="1"/>
</dbReference>
<comment type="subcellular location">
    <subcellularLocation>
        <location evidence="1">Nucleus</location>
    </subcellularLocation>
</comment>
<feature type="coiled-coil region" evidence="3">
    <location>
        <begin position="69"/>
        <end position="142"/>
    </location>
</feature>
<feature type="region of interest" description="Disordered" evidence="4">
    <location>
        <begin position="148"/>
        <end position="210"/>
    </location>
</feature>
<feature type="compositionally biased region" description="Polar residues" evidence="4">
    <location>
        <begin position="188"/>
        <end position="210"/>
    </location>
</feature>
<dbReference type="InterPro" id="IPR046347">
    <property type="entry name" value="bZIP_sf"/>
</dbReference>
<reference evidence="6" key="1">
    <citation type="submission" date="2023-02" db="EMBL/GenBank/DDBJ databases">
        <title>Mating type loci evolution in Malassezia.</title>
        <authorList>
            <person name="Coelho M.A."/>
        </authorList>
    </citation>
    <scope>NUCLEOTIDE SEQUENCE</scope>
    <source>
        <strain evidence="6">CBS 14136</strain>
    </source>
</reference>
<dbReference type="InterPro" id="IPR004827">
    <property type="entry name" value="bZIP"/>
</dbReference>
<dbReference type="CDD" id="cd14688">
    <property type="entry name" value="bZIP_YAP"/>
    <property type="match status" value="1"/>
</dbReference>
<accession>A0AAF0FG56</accession>
<proteinExistence type="predicted"/>
<evidence type="ECO:0000256" key="3">
    <source>
        <dbReference type="SAM" id="Coils"/>
    </source>
</evidence>
<dbReference type="SMART" id="SM00338">
    <property type="entry name" value="BRLZ"/>
    <property type="match status" value="1"/>
</dbReference>
<evidence type="ECO:0000313" key="6">
    <source>
        <dbReference type="EMBL" id="WFD43957.1"/>
    </source>
</evidence>
<dbReference type="PROSITE" id="PS00036">
    <property type="entry name" value="BZIP_BASIC"/>
    <property type="match status" value="1"/>
</dbReference>
<dbReference type="AlphaFoldDB" id="A0AAF0FG56"/>
<dbReference type="GO" id="GO:0090575">
    <property type="term" value="C:RNA polymerase II transcription regulator complex"/>
    <property type="evidence" value="ECO:0007669"/>
    <property type="project" value="TreeGrafter"/>
</dbReference>
<evidence type="ECO:0000259" key="5">
    <source>
        <dbReference type="PROSITE" id="PS00036"/>
    </source>
</evidence>
<keyword evidence="2" id="KW-0539">Nucleus</keyword>
<feature type="compositionally biased region" description="Low complexity" evidence="4">
    <location>
        <begin position="560"/>
        <end position="597"/>
    </location>
</feature>
<dbReference type="Proteomes" id="UP001214628">
    <property type="component" value="Chromosome 3"/>
</dbReference>